<keyword evidence="2 6" id="KW-0378">Hydrolase</keyword>
<feature type="transmembrane region" description="Helical" evidence="8">
    <location>
        <begin position="120"/>
        <end position="138"/>
    </location>
</feature>
<dbReference type="InterPro" id="IPR023174">
    <property type="entry name" value="PDEase_CS"/>
</dbReference>
<dbReference type="InterPro" id="IPR023088">
    <property type="entry name" value="PDEase"/>
</dbReference>
<evidence type="ECO:0000259" key="9">
    <source>
        <dbReference type="PROSITE" id="PS51845"/>
    </source>
</evidence>
<evidence type="ECO:0000256" key="5">
    <source>
        <dbReference type="PIRSR" id="PIRSR623088-3"/>
    </source>
</evidence>
<dbReference type="SUPFAM" id="SSF109604">
    <property type="entry name" value="HD-domain/PDEase-like"/>
    <property type="match status" value="1"/>
</dbReference>
<name>A0A0G4E8I2_VITBC</name>
<feature type="binding site" evidence="4">
    <location>
        <position position="921"/>
    </location>
    <ligand>
        <name>AMP</name>
        <dbReference type="ChEBI" id="CHEBI:456215"/>
    </ligand>
</feature>
<dbReference type="PANTHER" id="PTHR11347">
    <property type="entry name" value="CYCLIC NUCLEOTIDE PHOSPHODIESTERASE"/>
    <property type="match status" value="1"/>
</dbReference>
<dbReference type="InParanoid" id="A0A0G4E8I2"/>
<keyword evidence="8" id="KW-1133">Transmembrane helix</keyword>
<feature type="binding site" evidence="4">
    <location>
        <position position="758"/>
    </location>
    <ligand>
        <name>AMP</name>
        <dbReference type="ChEBI" id="CHEBI:456215"/>
    </ligand>
</feature>
<dbReference type="PROSITE" id="PS00126">
    <property type="entry name" value="PDEASE_I_1"/>
    <property type="match status" value="1"/>
</dbReference>
<dbReference type="GO" id="GO:0007165">
    <property type="term" value="P:signal transduction"/>
    <property type="evidence" value="ECO:0007669"/>
    <property type="project" value="InterPro"/>
</dbReference>
<dbReference type="SMART" id="SM00471">
    <property type="entry name" value="HDc"/>
    <property type="match status" value="1"/>
</dbReference>
<feature type="active site" description="Proton donor" evidence="3">
    <location>
        <position position="717"/>
    </location>
</feature>
<comment type="cofactor">
    <cofactor evidence="6">
        <name>a divalent metal cation</name>
        <dbReference type="ChEBI" id="CHEBI:60240"/>
    </cofactor>
    <text evidence="6">Binds 2 divalent metal cations per subunit. Site 1 may preferentially bind zinc ions, while site 2 has a preference for magnesium and/or manganese ions.</text>
</comment>
<dbReference type="PROSITE" id="PS51845">
    <property type="entry name" value="PDEASE_I_2"/>
    <property type="match status" value="1"/>
</dbReference>
<dbReference type="PRINTS" id="PR00387">
    <property type="entry name" value="PDIESTERASE1"/>
</dbReference>
<dbReference type="CDD" id="cd00077">
    <property type="entry name" value="HDc"/>
    <property type="match status" value="1"/>
</dbReference>
<feature type="binding site" evidence="5">
    <location>
        <position position="757"/>
    </location>
    <ligand>
        <name>Zn(2+)</name>
        <dbReference type="ChEBI" id="CHEBI:29105"/>
        <label>1</label>
    </ligand>
</feature>
<feature type="binding site" evidence="4">
    <location>
        <begin position="717"/>
        <end position="721"/>
    </location>
    <ligand>
        <name>AMP</name>
        <dbReference type="ChEBI" id="CHEBI:456215"/>
    </ligand>
</feature>
<evidence type="ECO:0000256" key="2">
    <source>
        <dbReference type="ARBA" id="ARBA00022801"/>
    </source>
</evidence>
<feature type="transmembrane region" description="Helical" evidence="8">
    <location>
        <begin position="244"/>
        <end position="264"/>
    </location>
</feature>
<evidence type="ECO:0000256" key="3">
    <source>
        <dbReference type="PIRSR" id="PIRSR623088-1"/>
    </source>
</evidence>
<dbReference type="AlphaFoldDB" id="A0A0G4E8I2"/>
<dbReference type="InterPro" id="IPR003607">
    <property type="entry name" value="HD/PDEase_dom"/>
</dbReference>
<evidence type="ECO:0000313" key="10">
    <source>
        <dbReference type="EMBL" id="CEL91796.1"/>
    </source>
</evidence>
<reference evidence="10 11" key="1">
    <citation type="submission" date="2014-11" db="EMBL/GenBank/DDBJ databases">
        <authorList>
            <person name="Zhu J."/>
            <person name="Qi W."/>
            <person name="Song R."/>
        </authorList>
    </citation>
    <scope>NUCLEOTIDE SEQUENCE [LARGE SCALE GENOMIC DNA]</scope>
</reference>
<protein>
    <recommendedName>
        <fullName evidence="6">Phosphodiesterase</fullName>
        <ecNumber evidence="6">3.1.4.-</ecNumber>
    </recommendedName>
</protein>
<dbReference type="EC" id="3.1.4.-" evidence="6"/>
<proteinExistence type="inferred from homology"/>
<keyword evidence="8" id="KW-0472">Membrane</keyword>
<dbReference type="Pfam" id="PF00233">
    <property type="entry name" value="PDEase_I"/>
    <property type="match status" value="1"/>
</dbReference>
<dbReference type="GO" id="GO:0046872">
    <property type="term" value="F:metal ion binding"/>
    <property type="evidence" value="ECO:0007669"/>
    <property type="project" value="UniProtKB-KW"/>
</dbReference>
<dbReference type="EMBL" id="CDMY01000022">
    <property type="protein sequence ID" value="CEL91796.1"/>
    <property type="molecule type" value="Genomic_DNA"/>
</dbReference>
<feature type="binding site" evidence="4">
    <location>
        <position position="870"/>
    </location>
    <ligand>
        <name>AMP</name>
        <dbReference type="ChEBI" id="CHEBI:456215"/>
    </ligand>
</feature>
<evidence type="ECO:0000256" key="1">
    <source>
        <dbReference type="ARBA" id="ARBA00022723"/>
    </source>
</evidence>
<keyword evidence="8" id="KW-0812">Transmembrane</keyword>
<feature type="transmembrane region" description="Helical" evidence="8">
    <location>
        <begin position="89"/>
        <end position="108"/>
    </location>
</feature>
<feature type="region of interest" description="Disordered" evidence="7">
    <location>
        <begin position="986"/>
        <end position="1011"/>
    </location>
</feature>
<feature type="binding site" evidence="5">
    <location>
        <position position="758"/>
    </location>
    <ligand>
        <name>Zn(2+)</name>
        <dbReference type="ChEBI" id="CHEBI:29105"/>
        <label>1</label>
    </ligand>
</feature>
<evidence type="ECO:0000256" key="8">
    <source>
        <dbReference type="SAM" id="Phobius"/>
    </source>
</evidence>
<keyword evidence="11" id="KW-1185">Reference proteome</keyword>
<dbReference type="InterPro" id="IPR002073">
    <property type="entry name" value="PDEase_catalytic_dom"/>
</dbReference>
<dbReference type="Gene3D" id="1.10.1300.10">
    <property type="entry name" value="3'5'-cyclic nucleotide phosphodiesterase, catalytic domain"/>
    <property type="match status" value="1"/>
</dbReference>
<dbReference type="OrthoDB" id="331721at2759"/>
<feature type="domain" description="PDEase" evidence="9">
    <location>
        <begin position="699"/>
        <end position="968"/>
    </location>
</feature>
<feature type="binding site" evidence="5">
    <location>
        <position position="758"/>
    </location>
    <ligand>
        <name>Zn(2+)</name>
        <dbReference type="ChEBI" id="CHEBI:29105"/>
        <label>2</label>
    </ligand>
</feature>
<evidence type="ECO:0000313" key="11">
    <source>
        <dbReference type="Proteomes" id="UP000041254"/>
    </source>
</evidence>
<accession>A0A0G4E8I2</accession>
<evidence type="ECO:0000256" key="6">
    <source>
        <dbReference type="RuleBase" id="RU363067"/>
    </source>
</evidence>
<comment type="similarity">
    <text evidence="6">Belongs to the cyclic nucleotide phosphodiesterase family.</text>
</comment>
<dbReference type="VEuPathDB" id="CryptoDB:Vbra_19999"/>
<feature type="binding site" evidence="5">
    <location>
        <position position="870"/>
    </location>
    <ligand>
        <name>Zn(2+)</name>
        <dbReference type="ChEBI" id="CHEBI:29105"/>
        <label>1</label>
    </ligand>
</feature>
<gene>
    <name evidence="10" type="ORF">Vbra_19999</name>
</gene>
<organism evidence="10 11">
    <name type="scientific">Vitrella brassicaformis (strain CCMP3155)</name>
    <dbReference type="NCBI Taxonomy" id="1169540"/>
    <lineage>
        <taxon>Eukaryota</taxon>
        <taxon>Sar</taxon>
        <taxon>Alveolata</taxon>
        <taxon>Colpodellida</taxon>
        <taxon>Vitrellaceae</taxon>
        <taxon>Vitrella</taxon>
    </lineage>
</organism>
<dbReference type="Proteomes" id="UP000041254">
    <property type="component" value="Unassembled WGS sequence"/>
</dbReference>
<dbReference type="InterPro" id="IPR036971">
    <property type="entry name" value="PDEase_catalytic_dom_sf"/>
</dbReference>
<feature type="region of interest" description="Disordered" evidence="7">
    <location>
        <begin position="558"/>
        <end position="597"/>
    </location>
</feature>
<feature type="compositionally biased region" description="Basic and acidic residues" evidence="7">
    <location>
        <begin position="581"/>
        <end position="591"/>
    </location>
</feature>
<feature type="binding site" evidence="5">
    <location>
        <position position="721"/>
    </location>
    <ligand>
        <name>Zn(2+)</name>
        <dbReference type="ChEBI" id="CHEBI:29105"/>
        <label>1</label>
    </ligand>
</feature>
<sequence>MKSVVNIVKQIESQVTMRSIAEAKSGNYCARLFYTFFTRFDPWLEEEYQDYKNDYTRYILSIFLLVFLLLFPVINLYRYFFVAGITERVLLFFLIFEIFIFCLSLTFTLLTSTFPYLQRYVDLFVIAIAAAFTTYSSFTRSRVNVLFEYAGHTSVEDIRCVPSGGAPSEEVASICEVFLTIVATGVLVPLDPLHYFIFCLYTPSVYTILCEVLGHMLFTNEELLDLPKDSSLQGGMGLPCSTKLLPILLVTFQIVIVEFFLLLSGRRNDIERHMQYLQLKTNKSLMRNLLVELSTNQKPQHEALGTSRLEDTVGSLKKVQNVMSALISQMGEDPNHPLHAYSEFFDFCESQLNITSQSLSRLPLRTVSNLNRAKVDVNEDFGRFLDEVYFDAGIEGRKASVPAAISAPIVPKRRESRLGTLGTTSDPGPEPPSPALLPRNLEDKAHKQMDLLIPTTHTAAAVAVTPADQLQQQHGSSRDEQELASVVVPSGDSGSVGLVPSFFGDRSSSRHVTAEIDSNSGSTNVVSNLISSINSTTKVAIDTTKAAIEGLGTSLGLRSRARHGSTNSTKTAREAAVTEPSQREHQRHDSDLGPNTAALPVPIAATAAHQNSDSTGNMNNSGEEEAAALAASRMVPLWSFDALQVDAATAGGALFQVGYSQLADILALPKRTVQSGLKAGGGGQPAAAAYDFERDGKAELESFLRRLQSAYLSNHYHNAAHAADVANSMHFLMQATDLWAHTIPETKAATCVAALGHDVGHEGKNNQFYVTTLSDLALKYNDTSVLENYHASTTFAILVATENNFINKWMSKEEFSHFRGIVISLILSTDPSTHFGDMSAFRVRLKTPDFTPLHGEDKKMLLKLLIKAADIGHAAKEWSIHLKWTLRVQQEFWEQGDAEMLLGLPQSPLCDRSNSDIPANQTGFLKYVAIPLFSLVQEAHDPFRVLQETIISVCTKNIDCWVTVKEGHRREQILEDWLDTQKVKWRPTPKRDCSGGEAAAGSNEAEETSAH</sequence>
<dbReference type="GO" id="GO:0004114">
    <property type="term" value="F:3',5'-cyclic-nucleotide phosphodiesterase activity"/>
    <property type="evidence" value="ECO:0007669"/>
    <property type="project" value="InterPro"/>
</dbReference>
<feature type="transmembrane region" description="Helical" evidence="8">
    <location>
        <begin position="58"/>
        <end position="77"/>
    </location>
</feature>
<evidence type="ECO:0000256" key="4">
    <source>
        <dbReference type="PIRSR" id="PIRSR623088-2"/>
    </source>
</evidence>
<evidence type="ECO:0000256" key="7">
    <source>
        <dbReference type="SAM" id="MobiDB-lite"/>
    </source>
</evidence>
<feature type="region of interest" description="Disordered" evidence="7">
    <location>
        <begin position="412"/>
        <end position="436"/>
    </location>
</feature>
<keyword evidence="1 5" id="KW-0479">Metal-binding</keyword>
<dbReference type="STRING" id="1169540.A0A0G4E8I2"/>